<sequence length="137" mass="14711">TELPGQSHPRNNRALGQIAHAVGEPDVNIKGKRRLAKATNGAHVERQSVLDALFVKRVGQLQGGLPFAGFVRVLWRPPVHGIGQQDVLQGKGIFAFVVARNDGTEKGRHGVFQARDVATLAACVVQAKLGQIGRQIV</sequence>
<proteinExistence type="predicted"/>
<accession>A0A2K3K8A4</accession>
<feature type="non-terminal residue" evidence="1">
    <location>
        <position position="137"/>
    </location>
</feature>
<dbReference type="AlphaFoldDB" id="A0A2K3K8A4"/>
<gene>
    <name evidence="1" type="ORF">L195_g061172</name>
</gene>
<dbReference type="EMBL" id="ASHM01148257">
    <property type="protein sequence ID" value="PNX62493.1"/>
    <property type="molecule type" value="Genomic_DNA"/>
</dbReference>
<feature type="non-terminal residue" evidence="1">
    <location>
        <position position="1"/>
    </location>
</feature>
<evidence type="ECO:0000313" key="2">
    <source>
        <dbReference type="Proteomes" id="UP000236291"/>
    </source>
</evidence>
<dbReference type="Proteomes" id="UP000236291">
    <property type="component" value="Unassembled WGS sequence"/>
</dbReference>
<name>A0A2K3K8A4_TRIPR</name>
<reference evidence="1 2" key="2">
    <citation type="journal article" date="2017" name="Front. Plant Sci.">
        <title>Gene Classification and Mining of Molecular Markers Useful in Red Clover (Trifolium pratense) Breeding.</title>
        <authorList>
            <person name="Istvanek J."/>
            <person name="Dluhosova J."/>
            <person name="Dluhos P."/>
            <person name="Patkova L."/>
            <person name="Nedelnik J."/>
            <person name="Repkova J."/>
        </authorList>
    </citation>
    <scope>NUCLEOTIDE SEQUENCE [LARGE SCALE GENOMIC DNA]</scope>
    <source>
        <strain evidence="2">cv. Tatra</strain>
        <tissue evidence="1">Young leaves</tissue>
    </source>
</reference>
<protein>
    <submittedName>
        <fullName evidence="1">Uncharacterized protein</fullName>
    </submittedName>
</protein>
<organism evidence="1 2">
    <name type="scientific">Trifolium pratense</name>
    <name type="common">Red clover</name>
    <dbReference type="NCBI Taxonomy" id="57577"/>
    <lineage>
        <taxon>Eukaryota</taxon>
        <taxon>Viridiplantae</taxon>
        <taxon>Streptophyta</taxon>
        <taxon>Embryophyta</taxon>
        <taxon>Tracheophyta</taxon>
        <taxon>Spermatophyta</taxon>
        <taxon>Magnoliopsida</taxon>
        <taxon>eudicotyledons</taxon>
        <taxon>Gunneridae</taxon>
        <taxon>Pentapetalae</taxon>
        <taxon>rosids</taxon>
        <taxon>fabids</taxon>
        <taxon>Fabales</taxon>
        <taxon>Fabaceae</taxon>
        <taxon>Papilionoideae</taxon>
        <taxon>50 kb inversion clade</taxon>
        <taxon>NPAAA clade</taxon>
        <taxon>Hologalegina</taxon>
        <taxon>IRL clade</taxon>
        <taxon>Trifolieae</taxon>
        <taxon>Trifolium</taxon>
    </lineage>
</organism>
<comment type="caution">
    <text evidence="1">The sequence shown here is derived from an EMBL/GenBank/DDBJ whole genome shotgun (WGS) entry which is preliminary data.</text>
</comment>
<evidence type="ECO:0000313" key="1">
    <source>
        <dbReference type="EMBL" id="PNX62493.1"/>
    </source>
</evidence>
<reference evidence="1 2" key="1">
    <citation type="journal article" date="2014" name="Am. J. Bot.">
        <title>Genome assembly and annotation for red clover (Trifolium pratense; Fabaceae).</title>
        <authorList>
            <person name="Istvanek J."/>
            <person name="Jaros M."/>
            <person name="Krenek A."/>
            <person name="Repkova J."/>
        </authorList>
    </citation>
    <scope>NUCLEOTIDE SEQUENCE [LARGE SCALE GENOMIC DNA]</scope>
    <source>
        <strain evidence="2">cv. Tatra</strain>
        <tissue evidence="1">Young leaves</tissue>
    </source>
</reference>